<name>A0A545UVM2_9HYPO</name>
<evidence type="ECO:0000313" key="1">
    <source>
        <dbReference type="EMBL" id="TQV93513.1"/>
    </source>
</evidence>
<accession>A0A545UVM2</accession>
<keyword evidence="2" id="KW-1185">Reference proteome</keyword>
<sequence length="87" mass="9408">MPEINLRLSYLLTDHDFTVLVAKALQPCYSSPSSSISNTTPLLQPAQRNTPCAAIPFFCAAICDRDGSSLTKPCPAHKHGASRQPTH</sequence>
<dbReference type="AlphaFoldDB" id="A0A545UVM2"/>
<dbReference type="EMBL" id="SPUK01000012">
    <property type="protein sequence ID" value="TQV93513.1"/>
    <property type="molecule type" value="Genomic_DNA"/>
</dbReference>
<evidence type="ECO:0000313" key="2">
    <source>
        <dbReference type="Proteomes" id="UP000315783"/>
    </source>
</evidence>
<reference evidence="1 2" key="1">
    <citation type="journal article" date="2019" name="Appl. Microbiol. Biotechnol.">
        <title>Genome sequence of Isaria javanica and comparative genome analysis insights into family S53 peptidase evolution in fungal entomopathogens.</title>
        <authorList>
            <person name="Lin R."/>
            <person name="Zhang X."/>
            <person name="Xin B."/>
            <person name="Zou M."/>
            <person name="Gao Y."/>
            <person name="Qin F."/>
            <person name="Hu Q."/>
            <person name="Xie B."/>
            <person name="Cheng X."/>
        </authorList>
    </citation>
    <scope>NUCLEOTIDE SEQUENCE [LARGE SCALE GENOMIC DNA]</scope>
    <source>
        <strain evidence="1 2">IJ1G</strain>
    </source>
</reference>
<gene>
    <name evidence="1" type="ORF">IF1G_08091</name>
</gene>
<comment type="caution">
    <text evidence="1">The sequence shown here is derived from an EMBL/GenBank/DDBJ whole genome shotgun (WGS) entry which is preliminary data.</text>
</comment>
<protein>
    <submittedName>
        <fullName evidence="1">Uncharacterized protein</fullName>
    </submittedName>
</protein>
<organism evidence="1 2">
    <name type="scientific">Cordyceps javanica</name>
    <dbReference type="NCBI Taxonomy" id="43265"/>
    <lineage>
        <taxon>Eukaryota</taxon>
        <taxon>Fungi</taxon>
        <taxon>Dikarya</taxon>
        <taxon>Ascomycota</taxon>
        <taxon>Pezizomycotina</taxon>
        <taxon>Sordariomycetes</taxon>
        <taxon>Hypocreomycetidae</taxon>
        <taxon>Hypocreales</taxon>
        <taxon>Cordycipitaceae</taxon>
        <taxon>Cordyceps</taxon>
    </lineage>
</organism>
<dbReference type="Proteomes" id="UP000315783">
    <property type="component" value="Unassembled WGS sequence"/>
</dbReference>
<proteinExistence type="predicted"/>